<feature type="signal peptide" evidence="2">
    <location>
        <begin position="1"/>
        <end position="21"/>
    </location>
</feature>
<feature type="region of interest" description="Disordered" evidence="1">
    <location>
        <begin position="30"/>
        <end position="49"/>
    </location>
</feature>
<evidence type="ECO:0000256" key="1">
    <source>
        <dbReference type="SAM" id="MobiDB-lite"/>
    </source>
</evidence>
<organism evidence="3 4">
    <name type="scientific">Dyadobacter sandarakinus</name>
    <dbReference type="NCBI Taxonomy" id="2747268"/>
    <lineage>
        <taxon>Bacteria</taxon>
        <taxon>Pseudomonadati</taxon>
        <taxon>Bacteroidota</taxon>
        <taxon>Cytophagia</taxon>
        <taxon>Cytophagales</taxon>
        <taxon>Spirosomataceae</taxon>
        <taxon>Dyadobacter</taxon>
    </lineage>
</organism>
<keyword evidence="2" id="KW-0732">Signal</keyword>
<protein>
    <recommendedName>
        <fullName evidence="5">Lipoprotein</fullName>
    </recommendedName>
</protein>
<sequence>MKTLKLICCMLVAGCMLYACQQGEPALQPEPQVPAGGTPTDTGKPAGEPVQKRIGPAGGTISTPDHVITLVIPAGALSADTLISVQPVENKAWGGTGLGYELGPKNLELSKVATLIWHYTDADIAGSAPGALGIGYQQSDRSWKGQGKLLVDQAGKTVTAPVTKMLPVAFYKAYFMEPGQRSVWPGEQVPLTVFYQKGHADDGIPLEPLIEPVKLKKEDVKNWRVNGVDLTNHADPLLGTLSIPGDGAAAIYQAPARVPLLNHMTVSVAVVFRQVNAELTLFSNLKIEAHAGLKGTNPVRLGVQGLLFW</sequence>
<evidence type="ECO:0000313" key="4">
    <source>
        <dbReference type="Proteomes" id="UP000612680"/>
    </source>
</evidence>
<proteinExistence type="predicted"/>
<accession>A0ABX7I6Y8</accession>
<dbReference type="RefSeq" id="WP_204662219.1">
    <property type="nucleotide sequence ID" value="NZ_CP056775.1"/>
</dbReference>
<feature type="chain" id="PRO_5047545762" description="Lipoprotein" evidence="2">
    <location>
        <begin position="22"/>
        <end position="309"/>
    </location>
</feature>
<gene>
    <name evidence="3" type="ORF">HWI92_07400</name>
</gene>
<evidence type="ECO:0000313" key="3">
    <source>
        <dbReference type="EMBL" id="QRR00741.1"/>
    </source>
</evidence>
<dbReference type="PROSITE" id="PS51257">
    <property type="entry name" value="PROKAR_LIPOPROTEIN"/>
    <property type="match status" value="1"/>
</dbReference>
<evidence type="ECO:0008006" key="5">
    <source>
        <dbReference type="Google" id="ProtNLM"/>
    </source>
</evidence>
<reference evidence="3 4" key="1">
    <citation type="submission" date="2020-06" db="EMBL/GenBank/DDBJ databases">
        <title>Dyadobacter sandarakinus sp. nov., isolated from the soil of the Arctic Yellow River Station.</title>
        <authorList>
            <person name="Zhang Y."/>
            <person name="Peng F."/>
        </authorList>
    </citation>
    <scope>NUCLEOTIDE SEQUENCE [LARGE SCALE GENOMIC DNA]</scope>
    <source>
        <strain evidence="3 4">Q3-56</strain>
    </source>
</reference>
<name>A0ABX7I6Y8_9BACT</name>
<evidence type="ECO:0000256" key="2">
    <source>
        <dbReference type="SAM" id="SignalP"/>
    </source>
</evidence>
<keyword evidence="4" id="KW-1185">Reference proteome</keyword>
<dbReference type="Proteomes" id="UP000612680">
    <property type="component" value="Chromosome"/>
</dbReference>
<dbReference type="EMBL" id="CP056775">
    <property type="protein sequence ID" value="QRR00741.1"/>
    <property type="molecule type" value="Genomic_DNA"/>
</dbReference>